<sequence>MARELNRPPYFVEIDLDDPFFRTLRIEAKAPFAFETLGLKEIHLQLDYGPVGDPTNHRRQDFVFSADDHAAKSVELVVNLRKDQTYAWQAQYHFDPTSDWEGEHFSYDAPRVAASEDRTLVLNPMESIGFLHLRVEPGRLDPGVIDFAEVDMAYEDPSGWKREKSGRIVAATPAALEWKLRISPTSPRSWRYQVRHHLKNGSVVEQPPVTTRATSVVVDDPYPGSLDLTIFPIVDFSTVRAAMLDVNYADPAHRYTRHERVRLTPEMTEARVRFSTPDPTKKRFSHQLTVVHTDGRTERPAPVETEDDVITVVI</sequence>
<gene>
    <name evidence="1" type="ORF">H010_09156</name>
</gene>
<evidence type="ECO:0000313" key="1">
    <source>
        <dbReference type="EMBL" id="MDG5975415.1"/>
    </source>
</evidence>
<protein>
    <submittedName>
        <fullName evidence="1">Uncharacterized protein</fullName>
    </submittedName>
</protein>
<dbReference type="Proteomes" id="UP001152876">
    <property type="component" value="Unassembled WGS sequence"/>
</dbReference>
<organism evidence="1 2">
    <name type="scientific">Hydrogenophaga taeniospiralis CCUG 15921</name>
    <dbReference type="NCBI Taxonomy" id="1281780"/>
    <lineage>
        <taxon>Bacteria</taxon>
        <taxon>Pseudomonadati</taxon>
        <taxon>Pseudomonadota</taxon>
        <taxon>Betaproteobacteria</taxon>
        <taxon>Burkholderiales</taxon>
        <taxon>Comamonadaceae</taxon>
        <taxon>Hydrogenophaga</taxon>
    </lineage>
</organism>
<comment type="caution">
    <text evidence="1">The sequence shown here is derived from an EMBL/GenBank/DDBJ whole genome shotgun (WGS) entry which is preliminary data.</text>
</comment>
<dbReference type="EMBL" id="AOGK01000006">
    <property type="protein sequence ID" value="MDG5975415.1"/>
    <property type="molecule type" value="Genomic_DNA"/>
</dbReference>
<reference evidence="1" key="1">
    <citation type="submission" date="2013-01" db="EMBL/GenBank/DDBJ databases">
        <title>Genome draft of Hydrogenophaga taeniospiralis 2K1.</title>
        <authorList>
            <person name="Gomila M."/>
            <person name="Lalucat J."/>
        </authorList>
    </citation>
    <scope>NUCLEOTIDE SEQUENCE</scope>
    <source>
        <strain evidence="1">CCUG 15921</strain>
    </source>
</reference>
<dbReference type="RefSeq" id="WP_279338474.1">
    <property type="nucleotide sequence ID" value="NZ_AOGK01000006.1"/>
</dbReference>
<dbReference type="AlphaFoldDB" id="A0A9X4NPQ3"/>
<evidence type="ECO:0000313" key="2">
    <source>
        <dbReference type="Proteomes" id="UP001152876"/>
    </source>
</evidence>
<accession>A0A9X4NPQ3</accession>
<keyword evidence="2" id="KW-1185">Reference proteome</keyword>
<proteinExistence type="predicted"/>
<name>A0A9X4NPQ3_9BURK</name>